<feature type="compositionally biased region" description="Low complexity" evidence="1">
    <location>
        <begin position="356"/>
        <end position="365"/>
    </location>
</feature>
<name>A0A9D3S4A0_ANGAN</name>
<dbReference type="AlphaFoldDB" id="A0A9D3S4A0"/>
<feature type="transmembrane region" description="Helical" evidence="2">
    <location>
        <begin position="17"/>
        <end position="46"/>
    </location>
</feature>
<dbReference type="EMBL" id="JAFIRN010000003">
    <property type="protein sequence ID" value="KAG5851546.1"/>
    <property type="molecule type" value="Genomic_DNA"/>
</dbReference>
<organism evidence="3 4">
    <name type="scientific">Anguilla anguilla</name>
    <name type="common">European freshwater eel</name>
    <name type="synonym">Muraena anguilla</name>
    <dbReference type="NCBI Taxonomy" id="7936"/>
    <lineage>
        <taxon>Eukaryota</taxon>
        <taxon>Metazoa</taxon>
        <taxon>Chordata</taxon>
        <taxon>Craniata</taxon>
        <taxon>Vertebrata</taxon>
        <taxon>Euteleostomi</taxon>
        <taxon>Actinopterygii</taxon>
        <taxon>Neopterygii</taxon>
        <taxon>Teleostei</taxon>
        <taxon>Anguilliformes</taxon>
        <taxon>Anguillidae</taxon>
        <taxon>Anguilla</taxon>
    </lineage>
</organism>
<feature type="compositionally biased region" description="Basic and acidic residues" evidence="1">
    <location>
        <begin position="99"/>
        <end position="117"/>
    </location>
</feature>
<evidence type="ECO:0000313" key="4">
    <source>
        <dbReference type="Proteomes" id="UP001044222"/>
    </source>
</evidence>
<evidence type="ECO:0000256" key="2">
    <source>
        <dbReference type="SAM" id="Phobius"/>
    </source>
</evidence>
<sequence>MVELCLLYFSNMLCFSLFLGSASVLISVVIVLLLLFIIVGLLLFYYKKCYKKRQNEMDTDVQSEERQQLLSADPENAEDTPVKVRDRIKQYETMTSPGKTHDEHQKTALTEQHKGTDESAGISQEESQTESLNQGEDSEERGVETEGGNSKHPSSGTVPSSAPEFPPATPPKTENEEETIHPPESSPSPPHPLILPHPAPAPVQNQDQEVETERAAEAESTDETAANQRAGAQRQREEGEGQDGGSDGGGAQPSGAGGGGAENPTADPAQELPSSPEEEEDILRRGPDTDGGAAQCSEAGGGGDESVPKPDSDQDINPRSAEENLSVPPTEPLSTADPAQGLPDTTARSPPHTGASEESCCAEESPTSGPNLEPNSTSEAEEEKKRGREERKDSQDRGVKSPPVKPPKPLHPLQFLKNPLTPYNP</sequence>
<proteinExistence type="predicted"/>
<feature type="compositionally biased region" description="Basic and acidic residues" evidence="1">
    <location>
        <begin position="382"/>
        <end position="399"/>
    </location>
</feature>
<feature type="compositionally biased region" description="Polar residues" evidence="1">
    <location>
        <begin position="366"/>
        <end position="378"/>
    </location>
</feature>
<evidence type="ECO:0000256" key="1">
    <source>
        <dbReference type="SAM" id="MobiDB-lite"/>
    </source>
</evidence>
<feature type="compositionally biased region" description="Basic and acidic residues" evidence="1">
    <location>
        <begin position="80"/>
        <end position="90"/>
    </location>
</feature>
<feature type="compositionally biased region" description="Polar residues" evidence="1">
    <location>
        <begin position="147"/>
        <end position="160"/>
    </location>
</feature>
<comment type="caution">
    <text evidence="3">The sequence shown here is derived from an EMBL/GenBank/DDBJ whole genome shotgun (WGS) entry which is preliminary data.</text>
</comment>
<gene>
    <name evidence="3" type="ORF">ANANG_G00052830</name>
</gene>
<reference evidence="3" key="1">
    <citation type="submission" date="2021-01" db="EMBL/GenBank/DDBJ databases">
        <title>A chromosome-scale assembly of European eel, Anguilla anguilla.</title>
        <authorList>
            <person name="Henkel C."/>
            <person name="Jong-Raadsen S.A."/>
            <person name="Dufour S."/>
            <person name="Weltzien F.-A."/>
            <person name="Palstra A.P."/>
            <person name="Pelster B."/>
            <person name="Spaink H.P."/>
            <person name="Van Den Thillart G.E."/>
            <person name="Jansen H."/>
            <person name="Zahm M."/>
            <person name="Klopp C."/>
            <person name="Cedric C."/>
            <person name="Louis A."/>
            <person name="Berthelot C."/>
            <person name="Parey E."/>
            <person name="Roest Crollius H."/>
            <person name="Montfort J."/>
            <person name="Robinson-Rechavi M."/>
            <person name="Bucao C."/>
            <person name="Bouchez O."/>
            <person name="Gislard M."/>
            <person name="Lluch J."/>
            <person name="Milhes M."/>
            <person name="Lampietro C."/>
            <person name="Lopez Roques C."/>
            <person name="Donnadieu C."/>
            <person name="Braasch I."/>
            <person name="Desvignes T."/>
            <person name="Postlethwait J."/>
            <person name="Bobe J."/>
            <person name="Guiguen Y."/>
            <person name="Dirks R."/>
        </authorList>
    </citation>
    <scope>NUCLEOTIDE SEQUENCE</scope>
    <source>
        <strain evidence="3">Tag_6206</strain>
        <tissue evidence="3">Liver</tissue>
    </source>
</reference>
<keyword evidence="2" id="KW-1133">Transmembrane helix</keyword>
<feature type="region of interest" description="Disordered" evidence="1">
    <location>
        <begin position="56"/>
        <end position="425"/>
    </location>
</feature>
<feature type="compositionally biased region" description="Low complexity" evidence="1">
    <location>
        <begin position="223"/>
        <end position="233"/>
    </location>
</feature>
<evidence type="ECO:0000313" key="3">
    <source>
        <dbReference type="EMBL" id="KAG5851546.1"/>
    </source>
</evidence>
<dbReference type="Proteomes" id="UP001044222">
    <property type="component" value="Unassembled WGS sequence"/>
</dbReference>
<accession>A0A9D3S4A0</accession>
<keyword evidence="2" id="KW-0812">Transmembrane</keyword>
<feature type="compositionally biased region" description="Gly residues" evidence="1">
    <location>
        <begin position="242"/>
        <end position="261"/>
    </location>
</feature>
<keyword evidence="4" id="KW-1185">Reference proteome</keyword>
<keyword evidence="2" id="KW-0472">Membrane</keyword>
<protein>
    <submittedName>
        <fullName evidence="3">Uncharacterized protein</fullName>
    </submittedName>
</protein>
<feature type="compositionally biased region" description="Polar residues" evidence="1">
    <location>
        <begin position="121"/>
        <end position="135"/>
    </location>
</feature>
<feature type="compositionally biased region" description="Pro residues" evidence="1">
    <location>
        <begin position="184"/>
        <end position="201"/>
    </location>
</feature>